<dbReference type="Gene3D" id="1.10.443.10">
    <property type="entry name" value="Intergrase catalytic core"/>
    <property type="match status" value="1"/>
</dbReference>
<name>A0A7S2KEF8_9STRA</name>
<dbReference type="SUPFAM" id="SSF56349">
    <property type="entry name" value="DNA breaking-rejoining enzymes"/>
    <property type="match status" value="1"/>
</dbReference>
<dbReference type="GO" id="GO:0006310">
    <property type="term" value="P:DNA recombination"/>
    <property type="evidence" value="ECO:0007669"/>
    <property type="project" value="UniProtKB-KW"/>
</dbReference>
<protein>
    <submittedName>
        <fullName evidence="2">Uncharacterized protein</fullName>
    </submittedName>
</protein>
<dbReference type="AlphaFoldDB" id="A0A7S2KEF8"/>
<dbReference type="InterPro" id="IPR013762">
    <property type="entry name" value="Integrase-like_cat_sf"/>
</dbReference>
<accession>A0A7S2KEF8</accession>
<proteinExistence type="predicted"/>
<evidence type="ECO:0000256" key="1">
    <source>
        <dbReference type="ARBA" id="ARBA00023172"/>
    </source>
</evidence>
<evidence type="ECO:0000313" key="2">
    <source>
        <dbReference type="EMBL" id="CAD9574555.1"/>
    </source>
</evidence>
<gene>
    <name evidence="2" type="ORF">SMAR0320_LOCUS1719</name>
</gene>
<keyword evidence="1" id="KW-0233">DNA recombination</keyword>
<reference evidence="2" key="1">
    <citation type="submission" date="2021-01" db="EMBL/GenBank/DDBJ databases">
        <authorList>
            <person name="Corre E."/>
            <person name="Pelletier E."/>
            <person name="Niang G."/>
            <person name="Scheremetjew M."/>
            <person name="Finn R."/>
            <person name="Kale V."/>
            <person name="Holt S."/>
            <person name="Cochrane G."/>
            <person name="Meng A."/>
            <person name="Brown T."/>
            <person name="Cohen L."/>
        </authorList>
    </citation>
    <scope>NUCLEOTIDE SEQUENCE</scope>
    <source>
        <strain evidence="2">SM1012Den-03</strain>
    </source>
</reference>
<dbReference type="EMBL" id="HBGZ01002491">
    <property type="protein sequence ID" value="CAD9574555.1"/>
    <property type="molecule type" value="Transcribed_RNA"/>
</dbReference>
<dbReference type="GO" id="GO:0015074">
    <property type="term" value="P:DNA integration"/>
    <property type="evidence" value="ECO:0007669"/>
    <property type="project" value="InterPro"/>
</dbReference>
<dbReference type="InterPro" id="IPR011010">
    <property type="entry name" value="DNA_brk_join_enz"/>
</dbReference>
<sequence>MGIDPFLETFTDKVPILQVFAQRVRIGELASNGNPIRARSTEDYVRHVAQTFQSVGAPDPRLNSNNNIDFRLQRMIAAWKKQDPPPNRVKPIPMQVLRQLATVAQQSHLEYTRATTDMIIIAFFFLLRPGEYVDTNRNATESDPFRLADTQLFSGQRRIDQVTASDADLLDATLAALTFTTQKNGVRGEVISLGRSGDPFICPVLAIARRVIYLRNNNAPADTPIARLFPPTDGSAGGPTKITSAHLTKELRAAVNFIGPSLGFVEADVSARCLRAAGANALLLADVDGDIIRLIGRWRSDEMLRYLHTQAAPLMADYASRMLKAADYNMIPNQSVPMA</sequence>
<dbReference type="GO" id="GO:0003677">
    <property type="term" value="F:DNA binding"/>
    <property type="evidence" value="ECO:0007669"/>
    <property type="project" value="InterPro"/>
</dbReference>
<organism evidence="2">
    <name type="scientific">Skeletonema marinoi</name>
    <dbReference type="NCBI Taxonomy" id="267567"/>
    <lineage>
        <taxon>Eukaryota</taxon>
        <taxon>Sar</taxon>
        <taxon>Stramenopiles</taxon>
        <taxon>Ochrophyta</taxon>
        <taxon>Bacillariophyta</taxon>
        <taxon>Coscinodiscophyceae</taxon>
        <taxon>Thalassiosirophycidae</taxon>
        <taxon>Thalassiosirales</taxon>
        <taxon>Skeletonemataceae</taxon>
        <taxon>Skeletonema</taxon>
        <taxon>Skeletonema marinoi-dohrnii complex</taxon>
    </lineage>
</organism>